<protein>
    <submittedName>
        <fullName evidence="1">DUF4251 domain-containing protein</fullName>
    </submittedName>
</protein>
<evidence type="ECO:0000313" key="1">
    <source>
        <dbReference type="EMBL" id="MDT0553379.1"/>
    </source>
</evidence>
<gene>
    <name evidence="1" type="ORF">RM519_09000</name>
</gene>
<evidence type="ECO:0000313" key="2">
    <source>
        <dbReference type="Proteomes" id="UP001252186"/>
    </source>
</evidence>
<organism evidence="1 2">
    <name type="scientific">Urechidicola vernalis</name>
    <dbReference type="NCBI Taxonomy" id="3075600"/>
    <lineage>
        <taxon>Bacteria</taxon>
        <taxon>Pseudomonadati</taxon>
        <taxon>Bacteroidota</taxon>
        <taxon>Flavobacteriia</taxon>
        <taxon>Flavobacteriales</taxon>
        <taxon>Flavobacteriaceae</taxon>
        <taxon>Urechidicola</taxon>
    </lineage>
</organism>
<dbReference type="Pfam" id="PF14059">
    <property type="entry name" value="DUF4251"/>
    <property type="match status" value="1"/>
</dbReference>
<dbReference type="Proteomes" id="UP001252186">
    <property type="component" value="Unassembled WGS sequence"/>
</dbReference>
<dbReference type="EMBL" id="JAVRHV010000004">
    <property type="protein sequence ID" value="MDT0553379.1"/>
    <property type="molecule type" value="Genomic_DNA"/>
</dbReference>
<reference evidence="1 2" key="1">
    <citation type="submission" date="2023-09" db="EMBL/GenBank/DDBJ databases">
        <authorList>
            <person name="Rey-Velasco X."/>
        </authorList>
    </citation>
    <scope>NUCLEOTIDE SEQUENCE [LARGE SCALE GENOMIC DNA]</scope>
    <source>
        <strain evidence="1 2">P050</strain>
    </source>
</reference>
<dbReference type="InterPro" id="IPR025347">
    <property type="entry name" value="DUF4251"/>
</dbReference>
<name>A0ABU2Y6W8_9FLAO</name>
<proteinExistence type="predicted"/>
<sequence length="169" mass="19395">MKFKYLLILTITLFIGQNSFSQSKKETKNKQKLEEYNATKKMIEDGRVVFKVANLTPYKGSNTQVVGDGVLIEENFLHVNLPFVGNFQAGYTPSNKSNIEFSTDDTIFEVIYNDNKQKIKINFEVVHKTETFTFNMAIYRNGRTNLQVVSNLRSRMVYDGIIESTPTVN</sequence>
<dbReference type="Gene3D" id="2.40.128.410">
    <property type="match status" value="1"/>
</dbReference>
<keyword evidence="2" id="KW-1185">Reference proteome</keyword>
<comment type="caution">
    <text evidence="1">The sequence shown here is derived from an EMBL/GenBank/DDBJ whole genome shotgun (WGS) entry which is preliminary data.</text>
</comment>
<dbReference type="RefSeq" id="WP_311593387.1">
    <property type="nucleotide sequence ID" value="NZ_JAVRHV010000004.1"/>
</dbReference>
<accession>A0ABU2Y6W8</accession>